<evidence type="ECO:0000313" key="1">
    <source>
        <dbReference type="EMBL" id="AYN56801.1"/>
    </source>
</evidence>
<evidence type="ECO:0000313" key="2">
    <source>
        <dbReference type="Proteomes" id="UP000268902"/>
    </source>
</evidence>
<dbReference type="RefSeq" id="YP_010649369.1">
    <property type="nucleotide sequence ID" value="NC_070766.1"/>
</dbReference>
<organism evidence="1 2">
    <name type="scientific">Arthrobacter phage Adaia</name>
    <dbReference type="NCBI Taxonomy" id="2419945"/>
    <lineage>
        <taxon>Viruses</taxon>
        <taxon>Duplodnaviria</taxon>
        <taxon>Heunggongvirae</taxon>
        <taxon>Uroviricota</taxon>
        <taxon>Caudoviricetes</taxon>
        <taxon>Adaiavirus</taxon>
        <taxon>Adaiavirus adaia</taxon>
    </lineage>
</organism>
<reference evidence="1 2" key="1">
    <citation type="submission" date="2018-09" db="EMBL/GenBank/DDBJ databases">
        <authorList>
            <person name="Fryberger R.B."/>
            <person name="Stoner T.H."/>
            <person name="Garlena R.A."/>
            <person name="Russell D.A."/>
            <person name="Pope W.H."/>
            <person name="Jacobs-Sera D."/>
            <person name="Hatfull G.F."/>
        </authorList>
    </citation>
    <scope>NUCLEOTIDE SEQUENCE [LARGE SCALE GENOMIC DNA]</scope>
</reference>
<dbReference type="GeneID" id="77924918"/>
<dbReference type="KEGG" id="vg:77924918"/>
<proteinExistence type="predicted"/>
<gene>
    <name evidence="1" type="primary">13</name>
    <name evidence="1" type="ORF">PBI_ADAIA_13</name>
</gene>
<accession>A0A3G2KCZ4</accession>
<keyword evidence="2" id="KW-1185">Reference proteome</keyword>
<protein>
    <submittedName>
        <fullName evidence="1">Minor tail protein</fullName>
    </submittedName>
</protein>
<dbReference type="Proteomes" id="UP000268902">
    <property type="component" value="Segment"/>
</dbReference>
<sequence>MAPFKPLRLKRVLSAITGNQWQFALNVSPLIAYDDDIYSVTITRGTSSGRNVGHNPTTFEVDLTGRRDTFATGSQCRFFLRDSVATALAAYVGSTSDKIAQRYKGRLATVELEDNGGEDFTTKMTASSYLTQMNYSPASWTATAGEDLGMLMRDITKAGEPLRGIDFGTTLGPVNIHNFALQPSELFPAGVSEMADIGVTFQEMRDGRTMGLGIPYRVSTAAARVNIDLPLMRNQAIAPGEYGQYNERPAVRVEFKITNEAGGPAVRVAEVSNPTGELRETVTVDWSQWQIEATENQLLREAYARVFESTARLFTLPTVKIDMLMLLRNGGEYARRIARQILELEVSEPIFLSGDWPPKLQGAHFAEGIKETITPTSWDFELSLVPHVVATGIVSPNVEPRAWDSFNYDWDSETRSWDNA</sequence>
<name>A0A3G2KCZ4_9CAUD</name>
<dbReference type="EMBL" id="MH834594">
    <property type="protein sequence ID" value="AYN56801.1"/>
    <property type="molecule type" value="Genomic_DNA"/>
</dbReference>